<reference evidence="1 2" key="1">
    <citation type="submission" date="2019-03" db="EMBL/GenBank/DDBJ databases">
        <title>Genomic Encyclopedia of Type Strains, Phase IV (KMG-IV): sequencing the most valuable type-strain genomes for metagenomic binning, comparative biology and taxonomic classification.</title>
        <authorList>
            <person name="Goeker M."/>
        </authorList>
    </citation>
    <scope>NUCLEOTIDE SEQUENCE [LARGE SCALE GENOMIC DNA]</scope>
    <source>
        <strain evidence="1 2">DSM 13605</strain>
    </source>
</reference>
<dbReference type="AlphaFoldDB" id="A0A4R3N9M1"/>
<keyword evidence="2" id="KW-1185">Reference proteome</keyword>
<sequence>MRRDWDKVRAILEALEGAGWGQRVHLDDVPGIERIEALDYFRMLVEAGLAQGEPAHSPECLTRLTWAGHDLAEVLRKHGFFAQIKDEAKRRGVALTMDAIIQLARLLVTGGA</sequence>
<protein>
    <submittedName>
        <fullName evidence="1">Uncharacterized protein DUF2513</fullName>
    </submittedName>
</protein>
<dbReference type="InterPro" id="IPR019650">
    <property type="entry name" value="DUF2513"/>
</dbReference>
<evidence type="ECO:0000313" key="1">
    <source>
        <dbReference type="EMBL" id="TCT25915.1"/>
    </source>
</evidence>
<accession>A0A4R3N9M1</accession>
<dbReference type="Pfam" id="PF10711">
    <property type="entry name" value="DUF2513"/>
    <property type="match status" value="1"/>
</dbReference>
<evidence type="ECO:0000313" key="2">
    <source>
        <dbReference type="Proteomes" id="UP000295414"/>
    </source>
</evidence>
<dbReference type="EMBL" id="SMAP01000001">
    <property type="protein sequence ID" value="TCT25915.1"/>
    <property type="molecule type" value="Genomic_DNA"/>
</dbReference>
<gene>
    <name evidence="1" type="ORF">EDC34_101241</name>
</gene>
<dbReference type="RefSeq" id="WP_114959037.1">
    <property type="nucleotide sequence ID" value="NZ_QLKV01000001.1"/>
</dbReference>
<comment type="caution">
    <text evidence="1">The sequence shown here is derived from an EMBL/GenBank/DDBJ whole genome shotgun (WGS) entry which is preliminary data.</text>
</comment>
<name>A0A4R3N9M1_9GAMM</name>
<proteinExistence type="predicted"/>
<organism evidence="1 2">
    <name type="scientific">Thermomonas haemolytica</name>
    <dbReference type="NCBI Taxonomy" id="141949"/>
    <lineage>
        <taxon>Bacteria</taxon>
        <taxon>Pseudomonadati</taxon>
        <taxon>Pseudomonadota</taxon>
        <taxon>Gammaproteobacteria</taxon>
        <taxon>Lysobacterales</taxon>
        <taxon>Lysobacteraceae</taxon>
        <taxon>Thermomonas</taxon>
    </lineage>
</organism>
<dbReference type="Proteomes" id="UP000295414">
    <property type="component" value="Unassembled WGS sequence"/>
</dbReference>